<feature type="compositionally biased region" description="Polar residues" evidence="6">
    <location>
        <begin position="1392"/>
        <end position="1402"/>
    </location>
</feature>
<dbReference type="Pfam" id="PF00789">
    <property type="entry name" value="UBX"/>
    <property type="match status" value="1"/>
</dbReference>
<dbReference type="Pfam" id="PF14555">
    <property type="entry name" value="UBA_4"/>
    <property type="match status" value="1"/>
</dbReference>
<dbReference type="PROSITE" id="PS50179">
    <property type="entry name" value="VHS"/>
    <property type="match status" value="1"/>
</dbReference>
<dbReference type="InterPro" id="IPR009060">
    <property type="entry name" value="UBA-like_sf"/>
</dbReference>
<evidence type="ECO:0000259" key="7">
    <source>
        <dbReference type="PROSITE" id="PS50179"/>
    </source>
</evidence>
<keyword evidence="4 5" id="KW-0175">Coiled coil</keyword>
<evidence type="ECO:0000313" key="9">
    <source>
        <dbReference type="EMBL" id="KAK4092324.1"/>
    </source>
</evidence>
<evidence type="ECO:0000259" key="8">
    <source>
        <dbReference type="PROSITE" id="PS50909"/>
    </source>
</evidence>
<dbReference type="InterPro" id="IPR006577">
    <property type="entry name" value="UAS"/>
</dbReference>
<keyword evidence="10" id="KW-1185">Reference proteome</keyword>
<feature type="compositionally biased region" description="Acidic residues" evidence="6">
    <location>
        <begin position="1452"/>
        <end position="1462"/>
    </location>
</feature>
<dbReference type="PANTHER" id="PTHR23322:SF1">
    <property type="entry name" value="FAS-ASSOCIATED FACTOR 2"/>
    <property type="match status" value="1"/>
</dbReference>
<dbReference type="InterPro" id="IPR004152">
    <property type="entry name" value="GAT_dom"/>
</dbReference>
<evidence type="ECO:0000256" key="2">
    <source>
        <dbReference type="ARBA" id="ARBA00022448"/>
    </source>
</evidence>
<feature type="compositionally biased region" description="Polar residues" evidence="6">
    <location>
        <begin position="833"/>
        <end position="842"/>
    </location>
</feature>
<dbReference type="SUPFAM" id="SSF48464">
    <property type="entry name" value="ENTH/VHS domain"/>
    <property type="match status" value="1"/>
</dbReference>
<feature type="domain" description="GAT" evidence="8">
    <location>
        <begin position="1282"/>
        <end position="1371"/>
    </location>
</feature>
<name>A0ABR0C7F9_PURLI</name>
<dbReference type="InterPro" id="IPR008942">
    <property type="entry name" value="ENTH_VHS"/>
</dbReference>
<dbReference type="Gene3D" id="3.10.20.90">
    <property type="entry name" value="Phosphatidylinositol 3-kinase Catalytic Subunit, Chain A, domain 1"/>
    <property type="match status" value="1"/>
</dbReference>
<protein>
    <recommendedName>
        <fullName evidence="11">GAT domain-containing protein</fullName>
    </recommendedName>
</protein>
<feature type="region of interest" description="Disordered" evidence="6">
    <location>
        <begin position="1378"/>
        <end position="1547"/>
    </location>
</feature>
<feature type="compositionally biased region" description="Gly residues" evidence="6">
    <location>
        <begin position="652"/>
        <end position="662"/>
    </location>
</feature>
<dbReference type="PANTHER" id="PTHR23322">
    <property type="entry name" value="FAS-ASSOCIATED PROTEIN"/>
    <property type="match status" value="1"/>
</dbReference>
<evidence type="ECO:0000256" key="6">
    <source>
        <dbReference type="SAM" id="MobiDB-lite"/>
    </source>
</evidence>
<organism evidence="9 10">
    <name type="scientific">Purpureocillium lilacinum</name>
    <name type="common">Paecilomyces lilacinus</name>
    <dbReference type="NCBI Taxonomy" id="33203"/>
    <lineage>
        <taxon>Eukaryota</taxon>
        <taxon>Fungi</taxon>
        <taxon>Dikarya</taxon>
        <taxon>Ascomycota</taxon>
        <taxon>Pezizomycotina</taxon>
        <taxon>Sordariomycetes</taxon>
        <taxon>Hypocreomycetidae</taxon>
        <taxon>Hypocreales</taxon>
        <taxon>Ophiocordycipitaceae</taxon>
        <taxon>Purpureocillium</taxon>
    </lineage>
</organism>
<dbReference type="SMART" id="SM00594">
    <property type="entry name" value="UAS"/>
    <property type="match status" value="1"/>
</dbReference>
<evidence type="ECO:0008006" key="11">
    <source>
        <dbReference type="Google" id="ProtNLM"/>
    </source>
</evidence>
<dbReference type="Proteomes" id="UP001287286">
    <property type="component" value="Unassembled WGS sequence"/>
</dbReference>
<dbReference type="Pfam" id="PF03127">
    <property type="entry name" value="GAT"/>
    <property type="match status" value="1"/>
</dbReference>
<comment type="subunit">
    <text evidence="1">Component of the ESCRT-0 complex composed of HSE1 and VPS27.</text>
</comment>
<feature type="region of interest" description="Disordered" evidence="6">
    <location>
        <begin position="1053"/>
        <end position="1078"/>
    </location>
</feature>
<dbReference type="CDD" id="cd01767">
    <property type="entry name" value="UBX"/>
    <property type="match status" value="1"/>
</dbReference>
<dbReference type="Gene3D" id="1.25.40.90">
    <property type="match status" value="1"/>
</dbReference>
<dbReference type="InterPro" id="IPR036249">
    <property type="entry name" value="Thioredoxin-like_sf"/>
</dbReference>
<dbReference type="EMBL" id="JAWRVI010000009">
    <property type="protein sequence ID" value="KAK4092324.1"/>
    <property type="molecule type" value="Genomic_DNA"/>
</dbReference>
<keyword evidence="3" id="KW-0653">Protein transport</keyword>
<dbReference type="InterPro" id="IPR038425">
    <property type="entry name" value="GAT_sf"/>
</dbReference>
<evidence type="ECO:0000313" key="10">
    <source>
        <dbReference type="Proteomes" id="UP001287286"/>
    </source>
</evidence>
<keyword evidence="2" id="KW-0813">Transport</keyword>
<dbReference type="SUPFAM" id="SSF52833">
    <property type="entry name" value="Thioredoxin-like"/>
    <property type="match status" value="1"/>
</dbReference>
<feature type="coiled-coil region" evidence="5">
    <location>
        <begin position="1349"/>
        <end position="1376"/>
    </location>
</feature>
<dbReference type="SUPFAM" id="SSF46934">
    <property type="entry name" value="UBA-like"/>
    <property type="match status" value="1"/>
</dbReference>
<dbReference type="Gene3D" id="1.10.8.10">
    <property type="entry name" value="DNA helicase RuvA subunit, C-terminal domain"/>
    <property type="match status" value="1"/>
</dbReference>
<reference evidence="9 10" key="1">
    <citation type="journal article" date="2024" name="Microbiol. Resour. Announc.">
        <title>Genome annotations for the ascomycete fungi Trichoderma harzianum, Trichoderma aggressivum, and Purpureocillium lilacinum.</title>
        <authorList>
            <person name="Beijen E.P.W."/>
            <person name="Ohm R.A."/>
        </authorList>
    </citation>
    <scope>NUCLEOTIDE SEQUENCE [LARGE SCALE GENOMIC DNA]</scope>
    <source>
        <strain evidence="9 10">CBS 150709</strain>
    </source>
</reference>
<dbReference type="SUPFAM" id="SSF89009">
    <property type="entry name" value="GAT-like domain"/>
    <property type="match status" value="1"/>
</dbReference>
<gene>
    <name evidence="9" type="ORF">Purlil1_3577</name>
</gene>
<comment type="caution">
    <text evidence="9">The sequence shown here is derived from an EMBL/GenBank/DDBJ whole genome shotgun (WGS) entry which is preliminary data.</text>
</comment>
<evidence type="ECO:0000256" key="1">
    <source>
        <dbReference type="ARBA" id="ARBA00011446"/>
    </source>
</evidence>
<dbReference type="InterPro" id="IPR001012">
    <property type="entry name" value="UBX_dom"/>
</dbReference>
<dbReference type="InterPro" id="IPR002014">
    <property type="entry name" value="VHS_dom"/>
</dbReference>
<sequence length="1547" mass="167843">MADAGDDVGQLSPSQQEALQQYIGVTDQEVKDAIPLLQRSQWNVQIAIAKFFDGEGPDPVAEAMAAQDIPRTVARHENLQESLMASSDRSILGRRNQTDPAPRIVPQQPVTHRSPWLLGLLLAPFGWGWKAAGALFRTFCYVLSFLPAPLRPRAITAGLRSTTGRRMLMPRDTAARFKREFDEEYGPNELPFFEGGLAQAHDLAKKELKFLLVFLMSPEHDDTASFVRGTLLSTDVVEFVKNPSNNIVLWGGNVLDSEAYQAATEYNCTKYPFTALVCLTPKEGSTRMGIVKRLVGPMPAATYLSELQGSMEKYGSDLEGVRAERTAQEVARSLRTQQDSAYERSLAIDRERAREKREAAAAAAEAERRAQEKAEADARLEEKRELWKAWRMRQIMPEPPAGDKNVVRVALKMPEESGAGRIVRRFPQDAPLEELYAFVDCYSLLQQEGDASTDGARPAGYEHKYAFRIASTLPRVVFEPSTTDTMGDKIGKSGNLIVEQLALESDAEDDDDDEENEEESGCALARVSAAVMRDVVTSTIAKCRWAPGGVRGWSNGIGISNRRFGMNRSEINRENVTRSGRDVVCRARQARRASHPESCADGPVRSSYVVVVRARMRRGRGVKSSSCAAGVDRGGGGGAVWTGCVEEERSGDGGGGSGSGGGRRVEVEIGDDGRRAGARGHDGTWSKERKSDTCSGLKASQQRNPLHALKGGRGPGDPAGCLCRLLKAGRRAGAGGRLLASSQGTPASNGQVRTVVDPTATAATSTVLAHVLVVLGGRDCLHTHMQRPPDQTRAYSLADAPHREATYDTWLLYRTQQCLELFLHQPDSSSSSTISPLATTPNRVHPPTPAVEQGPDKNANPATCGGSHQARGDADPTRTPARAPPPPPNPGPLTGFEVWLWSLKTVSPPIQTTPTARAEQPTRFLFAAQNNSKPSDSRLVWCLVLRRPLPARQAALIVNSRDSVTAVRPPRDSRHAIDPSLPPSADCDSIYSLTSASRFAPVHETLTIQRATVHTPGHHHPVATRRPRLRSCERQPIAAMKGLSMNKMLGSIRKKTGGGGSSEMPPASAATPAENPEVTAHNSVKAFCESGGNAQSDEVLFLPPIVDAAESSPAAAAECARIIRKYMGKEYSSRPSWQYNAIMLVRILTDNPGQTFTRNLDDKFVDTTKALLKNARDRSVRQILMETLDDFEHTKMYDEGLAPLIQMWKKEKDKALKEHGVSASLGTRQSAFATQDTDVCYALQGRVPAPGPRPHLMSPPPPMLNRHSQNYFAKAHSNNRLPDPIELASRLEEARTSAKLLEQVVMNTPSTEMLQNELIREFANRCLSASRSIQGYMTSENPGPDNDTMESLIDTNEQLQTALNQHQRAVLNARKQLGLNTPHEGSPGPEATNGTQRQDSWQGTSAGAGVGAGAAVVSGGNGKGKQAEVYSAPDGPPPSNKASGSGYRRDHDDDEEPAEDPFADPHPGQGSSSAFADLRLAQEPFNPGFQAAKPGFADEKEAVNGSGASSTTGLHPPPGQRKAPSNDDDDDDIYEATPKSKEPMHRY</sequence>
<dbReference type="CDD" id="cd21383">
    <property type="entry name" value="GAT_GGA_Tom1-like"/>
    <property type="match status" value="1"/>
</dbReference>
<evidence type="ECO:0000256" key="4">
    <source>
        <dbReference type="ARBA" id="ARBA00023054"/>
    </source>
</evidence>
<feature type="compositionally biased region" description="Basic and acidic residues" evidence="6">
    <location>
        <begin position="663"/>
        <end position="692"/>
    </location>
</feature>
<accession>A0ABR0C7F9</accession>
<dbReference type="InterPro" id="IPR050730">
    <property type="entry name" value="UBX_domain-protein"/>
</dbReference>
<feature type="region of interest" description="Disordered" evidence="6">
    <location>
        <begin position="829"/>
        <end position="894"/>
    </location>
</feature>
<feature type="region of interest" description="Disordered" evidence="6">
    <location>
        <begin position="645"/>
        <end position="713"/>
    </location>
</feature>
<feature type="compositionally biased region" description="Pro residues" evidence="6">
    <location>
        <begin position="882"/>
        <end position="891"/>
    </location>
</feature>
<dbReference type="Gene3D" id="1.20.58.160">
    <property type="match status" value="1"/>
</dbReference>
<evidence type="ECO:0000256" key="5">
    <source>
        <dbReference type="SAM" id="Coils"/>
    </source>
</evidence>
<dbReference type="PROSITE" id="PS50909">
    <property type="entry name" value="GAT"/>
    <property type="match status" value="1"/>
</dbReference>
<dbReference type="SUPFAM" id="SSF54236">
    <property type="entry name" value="Ubiquitin-like"/>
    <property type="match status" value="1"/>
</dbReference>
<dbReference type="Gene3D" id="3.40.30.10">
    <property type="entry name" value="Glutaredoxin"/>
    <property type="match status" value="1"/>
</dbReference>
<evidence type="ECO:0000256" key="3">
    <source>
        <dbReference type="ARBA" id="ARBA00022927"/>
    </source>
</evidence>
<proteinExistence type="predicted"/>
<feature type="domain" description="VHS" evidence="7">
    <location>
        <begin position="1105"/>
        <end position="1219"/>
    </location>
</feature>
<feature type="compositionally biased region" description="Basic and acidic residues" evidence="6">
    <location>
        <begin position="1538"/>
        <end position="1547"/>
    </location>
</feature>
<dbReference type="InterPro" id="IPR029071">
    <property type="entry name" value="Ubiquitin-like_domsf"/>
</dbReference>
<feature type="coiled-coil region" evidence="5">
    <location>
        <begin position="350"/>
        <end position="386"/>
    </location>
</feature>